<dbReference type="Pfam" id="PF01261">
    <property type="entry name" value="AP_endonuc_2"/>
    <property type="match status" value="1"/>
</dbReference>
<dbReference type="Proteomes" id="UP000214646">
    <property type="component" value="Unassembled WGS sequence"/>
</dbReference>
<evidence type="ECO:0000313" key="3">
    <source>
        <dbReference type="Proteomes" id="UP000214646"/>
    </source>
</evidence>
<dbReference type="InterPro" id="IPR013022">
    <property type="entry name" value="Xyl_isomerase-like_TIM-brl"/>
</dbReference>
<evidence type="ECO:0000259" key="1">
    <source>
        <dbReference type="Pfam" id="PF01261"/>
    </source>
</evidence>
<reference evidence="3" key="1">
    <citation type="submission" date="2017-06" db="EMBL/GenBank/DDBJ databases">
        <title>Genome analysis of Fimbriiglobus ruber SP5, the first member of the order Planctomycetales with confirmed chitinolytic capability.</title>
        <authorList>
            <person name="Ravin N.V."/>
            <person name="Rakitin A.L."/>
            <person name="Ivanova A.A."/>
            <person name="Beletsky A.V."/>
            <person name="Kulichevskaya I.S."/>
            <person name="Mardanov A.V."/>
            <person name="Dedysh S.N."/>
        </authorList>
    </citation>
    <scope>NUCLEOTIDE SEQUENCE [LARGE SCALE GENOMIC DNA]</scope>
    <source>
        <strain evidence="3">SP5</strain>
    </source>
</reference>
<keyword evidence="2" id="KW-0413">Isomerase</keyword>
<comment type="caution">
    <text evidence="2">The sequence shown here is derived from an EMBL/GenBank/DDBJ whole genome shotgun (WGS) entry which is preliminary data.</text>
</comment>
<name>A0A225EEN4_9BACT</name>
<dbReference type="GO" id="GO:0016853">
    <property type="term" value="F:isomerase activity"/>
    <property type="evidence" value="ECO:0007669"/>
    <property type="project" value="UniProtKB-KW"/>
</dbReference>
<dbReference type="AlphaFoldDB" id="A0A225EEN4"/>
<dbReference type="SUPFAM" id="SSF51658">
    <property type="entry name" value="Xylose isomerase-like"/>
    <property type="match status" value="1"/>
</dbReference>
<dbReference type="EMBL" id="NIDE01000001">
    <property type="protein sequence ID" value="OWK46815.1"/>
    <property type="molecule type" value="Genomic_DNA"/>
</dbReference>
<dbReference type="InterPro" id="IPR050312">
    <property type="entry name" value="IolE/XylAMocC-like"/>
</dbReference>
<evidence type="ECO:0000313" key="2">
    <source>
        <dbReference type="EMBL" id="OWK46815.1"/>
    </source>
</evidence>
<keyword evidence="3" id="KW-1185">Reference proteome</keyword>
<dbReference type="InterPro" id="IPR036237">
    <property type="entry name" value="Xyl_isomerase-like_sf"/>
</dbReference>
<accession>A0A225EEN4</accession>
<dbReference type="PANTHER" id="PTHR12110:SF41">
    <property type="entry name" value="INOSOSE DEHYDRATASE"/>
    <property type="match status" value="1"/>
</dbReference>
<protein>
    <submittedName>
        <fullName evidence="2">Xylose isomerase</fullName>
    </submittedName>
</protein>
<gene>
    <name evidence="2" type="ORF">FRUB_00514</name>
</gene>
<proteinExistence type="predicted"/>
<feature type="domain" description="Xylose isomerase-like TIM barrel" evidence="1">
    <location>
        <begin position="1"/>
        <end position="235"/>
    </location>
</feature>
<dbReference type="PANTHER" id="PTHR12110">
    <property type="entry name" value="HYDROXYPYRUVATE ISOMERASE"/>
    <property type="match status" value="1"/>
</dbReference>
<dbReference type="Gene3D" id="3.20.20.150">
    <property type="entry name" value="Divalent-metal-dependent TIM barrel enzymes"/>
    <property type="match status" value="1"/>
</dbReference>
<organism evidence="2 3">
    <name type="scientific">Fimbriiglobus ruber</name>
    <dbReference type="NCBI Taxonomy" id="1908690"/>
    <lineage>
        <taxon>Bacteria</taxon>
        <taxon>Pseudomonadati</taxon>
        <taxon>Planctomycetota</taxon>
        <taxon>Planctomycetia</taxon>
        <taxon>Gemmatales</taxon>
        <taxon>Gemmataceae</taxon>
        <taxon>Fimbriiglobus</taxon>
    </lineage>
</organism>
<sequence>MGVNGVQIDAVGDLSPDKLTETGRREFRTLLRSYNLELTALNCPLRRGLDLAENLQPRIDHLRKVMQLAFDLGARKIVAPLPKLPGPEESQSPRATTARESITALGQYGDRVGTLVALEPGLDPGDKVRDYLNSFDIGSLAINFDPANLLLNGFDPLAGLTALAGKIVHTHARDGRTASPAGGPREVAVGSGDIDWLLYIATLESIEYRGYLTVDREASEHRFADVTAGVRFLRRFVGEQG</sequence>